<dbReference type="GO" id="GO:0046677">
    <property type="term" value="P:response to antibiotic"/>
    <property type="evidence" value="ECO:0007669"/>
    <property type="project" value="InterPro"/>
</dbReference>
<evidence type="ECO:0000256" key="3">
    <source>
        <dbReference type="ARBA" id="ARBA00023315"/>
    </source>
</evidence>
<comment type="caution">
    <text evidence="4">The sequence shown here is derived from an EMBL/GenBank/DDBJ whole genome shotgun (WGS) entry which is preliminary data.</text>
</comment>
<dbReference type="AlphaFoldDB" id="A0A5N8VYN7"/>
<dbReference type="RefSeq" id="WP_152780529.1">
    <property type="nucleotide sequence ID" value="NZ_BAABEQ010000072.1"/>
</dbReference>
<evidence type="ECO:0000256" key="1">
    <source>
        <dbReference type="ARBA" id="ARBA00006383"/>
    </source>
</evidence>
<evidence type="ECO:0000313" key="5">
    <source>
        <dbReference type="Proteomes" id="UP000326979"/>
    </source>
</evidence>
<dbReference type="OrthoDB" id="7330654at2"/>
<dbReference type="PANTHER" id="PTHR11104">
    <property type="entry name" value="AMINOGLYCOSIDE N3-ACETYLTRANSFERASE"/>
    <property type="match status" value="1"/>
</dbReference>
<dbReference type="InterPro" id="IPR028345">
    <property type="entry name" value="Antibiotic_NAT-like"/>
</dbReference>
<dbReference type="PANTHER" id="PTHR11104:SF0">
    <property type="entry name" value="SPBETA PROPHAGE-DERIVED AMINOGLYCOSIDE N(3')-ACETYLTRANSFERASE-LIKE PROTEIN YOKD"/>
    <property type="match status" value="1"/>
</dbReference>
<dbReference type="SUPFAM" id="SSF110710">
    <property type="entry name" value="TTHA0583/YokD-like"/>
    <property type="match status" value="1"/>
</dbReference>
<dbReference type="GO" id="GO:0008080">
    <property type="term" value="F:N-acetyltransferase activity"/>
    <property type="evidence" value="ECO:0007669"/>
    <property type="project" value="InterPro"/>
</dbReference>
<protein>
    <submittedName>
        <fullName evidence="4">AAC(3) family N-acetyltransferase</fullName>
    </submittedName>
</protein>
<keyword evidence="3" id="KW-0012">Acyltransferase</keyword>
<accession>A0A5N8VYN7</accession>
<proteinExistence type="inferred from homology"/>
<organism evidence="4 5">
    <name type="scientific">Streptomyces phyllanthi</name>
    <dbReference type="NCBI Taxonomy" id="1803180"/>
    <lineage>
        <taxon>Bacteria</taxon>
        <taxon>Bacillati</taxon>
        <taxon>Actinomycetota</taxon>
        <taxon>Actinomycetes</taxon>
        <taxon>Kitasatosporales</taxon>
        <taxon>Streptomycetaceae</taxon>
        <taxon>Streptomyces</taxon>
    </lineage>
</organism>
<keyword evidence="2 4" id="KW-0808">Transferase</keyword>
<reference evidence="4 5" key="1">
    <citation type="submission" date="2019-07" db="EMBL/GenBank/DDBJ databases">
        <title>New species of Amycolatopsis and Streptomyces.</title>
        <authorList>
            <person name="Duangmal K."/>
            <person name="Teo W.F.A."/>
            <person name="Lipun K."/>
        </authorList>
    </citation>
    <scope>NUCLEOTIDE SEQUENCE [LARGE SCALE GENOMIC DNA]</scope>
    <source>
        <strain evidence="4 5">TISTR 2346</strain>
    </source>
</reference>
<dbReference type="Pfam" id="PF02522">
    <property type="entry name" value="Antibiotic_NAT"/>
    <property type="match status" value="1"/>
</dbReference>
<dbReference type="InterPro" id="IPR003679">
    <property type="entry name" value="Amioglycoside_AcTrfase"/>
</dbReference>
<name>A0A5N8VYN7_9ACTN</name>
<sequence>MPDEASLEADLRSLGCGRASTLLVHASLRSVGPVRGGARTVVRALRSALGSDGTLAVPTFTPGNSLTSRTYLARTQDMSERRLAEFQDGMEPFEAASTPSEGMGAIAEHVRTAEGAARSVHPQTSFAALGPRATRITAHHARDCLLGERSPLGRLYECGADILLLGVGFEVCSAFHLAEYRVSAPTRRYDCKVMGRSAPCWTSFVDVDLDDSDFGELGLWLETLTSDGRSPIARGRVGAADSRLVPLRWAVDAAVTWMVSGRNRPGIAAGKADRA</sequence>
<evidence type="ECO:0000256" key="2">
    <source>
        <dbReference type="ARBA" id="ARBA00022679"/>
    </source>
</evidence>
<dbReference type="Proteomes" id="UP000326979">
    <property type="component" value="Unassembled WGS sequence"/>
</dbReference>
<evidence type="ECO:0000313" key="4">
    <source>
        <dbReference type="EMBL" id="MPY39214.1"/>
    </source>
</evidence>
<gene>
    <name evidence="4" type="ORF">FNH04_04515</name>
</gene>
<dbReference type="EMBL" id="VJZE01000015">
    <property type="protein sequence ID" value="MPY39214.1"/>
    <property type="molecule type" value="Genomic_DNA"/>
</dbReference>
<keyword evidence="5" id="KW-1185">Reference proteome</keyword>
<comment type="similarity">
    <text evidence="1">Belongs to the antibiotic N-acetyltransferase family.</text>
</comment>